<dbReference type="OrthoDB" id="4948898at2759"/>
<dbReference type="RefSeq" id="XP_037219946.1">
    <property type="nucleotide sequence ID" value="XM_037364302.1"/>
</dbReference>
<evidence type="ECO:0000313" key="1">
    <source>
        <dbReference type="EMBL" id="KAF7301946.1"/>
    </source>
</evidence>
<dbReference type="GeneID" id="59346818"/>
<proteinExistence type="predicted"/>
<comment type="caution">
    <text evidence="1">The sequence shown here is derived from an EMBL/GenBank/DDBJ whole genome shotgun (WGS) entry which is preliminary data.</text>
</comment>
<accession>A0A8H6SNM2</accession>
<keyword evidence="2" id="KW-1185">Reference proteome</keyword>
<name>A0A8H6SNM2_9AGAR</name>
<dbReference type="EMBL" id="JACAZF010000006">
    <property type="protein sequence ID" value="KAF7301946.1"/>
    <property type="molecule type" value="Genomic_DNA"/>
</dbReference>
<dbReference type="Gene3D" id="2.170.15.10">
    <property type="entry name" value="Proaerolysin, chain A, domain 3"/>
    <property type="match status" value="1"/>
</dbReference>
<sequence>MSPRLDWKFGQANDYTRPYHASFQVKAGRHETIRISSTASRGELQVPYTVILRSKSNVEVETKGTWYGLVTWNPHHTLSVVE</sequence>
<evidence type="ECO:0000313" key="2">
    <source>
        <dbReference type="Proteomes" id="UP000636479"/>
    </source>
</evidence>
<dbReference type="Proteomes" id="UP000636479">
    <property type="component" value="Unassembled WGS sequence"/>
</dbReference>
<dbReference type="AlphaFoldDB" id="A0A8H6SNM2"/>
<reference evidence="1" key="1">
    <citation type="submission" date="2020-05" db="EMBL/GenBank/DDBJ databases">
        <title>Mycena genomes resolve the evolution of fungal bioluminescence.</title>
        <authorList>
            <person name="Tsai I.J."/>
        </authorList>
    </citation>
    <scope>NUCLEOTIDE SEQUENCE</scope>
    <source>
        <strain evidence="1">171206Taipei</strain>
    </source>
</reference>
<organism evidence="1 2">
    <name type="scientific">Mycena indigotica</name>
    <dbReference type="NCBI Taxonomy" id="2126181"/>
    <lineage>
        <taxon>Eukaryota</taxon>
        <taxon>Fungi</taxon>
        <taxon>Dikarya</taxon>
        <taxon>Basidiomycota</taxon>
        <taxon>Agaricomycotina</taxon>
        <taxon>Agaricomycetes</taxon>
        <taxon>Agaricomycetidae</taxon>
        <taxon>Agaricales</taxon>
        <taxon>Marasmiineae</taxon>
        <taxon>Mycenaceae</taxon>
        <taxon>Mycena</taxon>
    </lineage>
</organism>
<protein>
    <submittedName>
        <fullName evidence="1">Uncharacterized protein</fullName>
    </submittedName>
</protein>
<gene>
    <name evidence="1" type="ORF">MIND_00760700</name>
</gene>